<accession>A0A9D3SAD4</accession>
<feature type="domain" description="Ig-like" evidence="1">
    <location>
        <begin position="1"/>
        <end position="46"/>
    </location>
</feature>
<dbReference type="SMART" id="SM00409">
    <property type="entry name" value="IG"/>
    <property type="match status" value="2"/>
</dbReference>
<feature type="non-terminal residue" evidence="2">
    <location>
        <position position="1"/>
    </location>
</feature>
<dbReference type="EMBL" id="JAFIRN010000001">
    <property type="protein sequence ID" value="KAG5855777.1"/>
    <property type="molecule type" value="Genomic_DNA"/>
</dbReference>
<organism evidence="2 3">
    <name type="scientific">Anguilla anguilla</name>
    <name type="common">European freshwater eel</name>
    <name type="synonym">Muraena anguilla</name>
    <dbReference type="NCBI Taxonomy" id="7936"/>
    <lineage>
        <taxon>Eukaryota</taxon>
        <taxon>Metazoa</taxon>
        <taxon>Chordata</taxon>
        <taxon>Craniata</taxon>
        <taxon>Vertebrata</taxon>
        <taxon>Euteleostomi</taxon>
        <taxon>Actinopterygii</taxon>
        <taxon>Neopterygii</taxon>
        <taxon>Teleostei</taxon>
        <taxon>Anguilliformes</taxon>
        <taxon>Anguillidae</taxon>
        <taxon>Anguilla</taxon>
    </lineage>
</organism>
<dbReference type="Proteomes" id="UP001044222">
    <property type="component" value="Unassembled WGS sequence"/>
</dbReference>
<dbReference type="InterPro" id="IPR036179">
    <property type="entry name" value="Ig-like_dom_sf"/>
</dbReference>
<dbReference type="PANTHER" id="PTHR46013:SF4">
    <property type="entry name" value="B-CELL RECEPTOR CD22-RELATED"/>
    <property type="match status" value="1"/>
</dbReference>
<dbReference type="InterPro" id="IPR013783">
    <property type="entry name" value="Ig-like_fold"/>
</dbReference>
<gene>
    <name evidence="2" type="ORF">ANANG_G00000160</name>
</gene>
<name>A0A9D3SAD4_ANGAN</name>
<dbReference type="Gene3D" id="2.60.40.10">
    <property type="entry name" value="Immunoglobulins"/>
    <property type="match status" value="3"/>
</dbReference>
<reference evidence="2" key="1">
    <citation type="submission" date="2021-01" db="EMBL/GenBank/DDBJ databases">
        <title>A chromosome-scale assembly of European eel, Anguilla anguilla.</title>
        <authorList>
            <person name="Henkel C."/>
            <person name="Jong-Raadsen S.A."/>
            <person name="Dufour S."/>
            <person name="Weltzien F.-A."/>
            <person name="Palstra A.P."/>
            <person name="Pelster B."/>
            <person name="Spaink H.P."/>
            <person name="Van Den Thillart G.E."/>
            <person name="Jansen H."/>
            <person name="Zahm M."/>
            <person name="Klopp C."/>
            <person name="Cedric C."/>
            <person name="Louis A."/>
            <person name="Berthelot C."/>
            <person name="Parey E."/>
            <person name="Roest Crollius H."/>
            <person name="Montfort J."/>
            <person name="Robinson-Rechavi M."/>
            <person name="Bucao C."/>
            <person name="Bouchez O."/>
            <person name="Gislard M."/>
            <person name="Lluch J."/>
            <person name="Milhes M."/>
            <person name="Lampietro C."/>
            <person name="Lopez Roques C."/>
            <person name="Donnadieu C."/>
            <person name="Braasch I."/>
            <person name="Desvignes T."/>
            <person name="Postlethwait J."/>
            <person name="Bobe J."/>
            <person name="Guiguen Y."/>
            <person name="Dirks R."/>
        </authorList>
    </citation>
    <scope>NUCLEOTIDE SEQUENCE</scope>
    <source>
        <strain evidence="2">Tag_6206</strain>
        <tissue evidence="2">Liver</tissue>
    </source>
</reference>
<proteinExistence type="predicted"/>
<feature type="non-terminal residue" evidence="2">
    <location>
        <position position="225"/>
    </location>
</feature>
<dbReference type="InterPro" id="IPR003599">
    <property type="entry name" value="Ig_sub"/>
</dbReference>
<feature type="domain" description="Ig-like" evidence="1">
    <location>
        <begin position="47"/>
        <end position="139"/>
    </location>
</feature>
<dbReference type="InterPro" id="IPR003598">
    <property type="entry name" value="Ig_sub2"/>
</dbReference>
<dbReference type="InterPro" id="IPR007110">
    <property type="entry name" value="Ig-like_dom"/>
</dbReference>
<protein>
    <recommendedName>
        <fullName evidence="1">Ig-like domain-containing protein</fullName>
    </recommendedName>
</protein>
<dbReference type="Pfam" id="PF13895">
    <property type="entry name" value="Ig_2"/>
    <property type="match status" value="1"/>
</dbReference>
<dbReference type="CDD" id="cd00096">
    <property type="entry name" value="Ig"/>
    <property type="match status" value="1"/>
</dbReference>
<dbReference type="AlphaFoldDB" id="A0A9D3SAD4"/>
<evidence type="ECO:0000313" key="2">
    <source>
        <dbReference type="EMBL" id="KAG5855777.1"/>
    </source>
</evidence>
<sequence length="225" mass="24890">IWYKNEQRLTDYYRFSQSYRNLTFTARSEDTGRYSCAVRGNQHLVSPAVTLSVRCVKVEMKSNTVSEGVRVTLTCKITCTDLTGSQTFIWYKNGQYLSHTTQKYQNHDLQFIASSGDAGSYSCAVSGHENLPSPAVTLYAPKNTSVSVPPPGEIVEGKSVTLTCSSDANPPVQSYTWYKNNKPVSSETGGPEDSYTIKSITLQDAVEYICAAQNRIGIKISPPKR</sequence>
<evidence type="ECO:0000313" key="3">
    <source>
        <dbReference type="Proteomes" id="UP001044222"/>
    </source>
</evidence>
<keyword evidence="3" id="KW-1185">Reference proteome</keyword>
<dbReference type="Pfam" id="PF13927">
    <property type="entry name" value="Ig_3"/>
    <property type="match status" value="1"/>
</dbReference>
<dbReference type="PROSITE" id="PS50835">
    <property type="entry name" value="IG_LIKE"/>
    <property type="match status" value="3"/>
</dbReference>
<dbReference type="SUPFAM" id="SSF48726">
    <property type="entry name" value="Immunoglobulin"/>
    <property type="match status" value="3"/>
</dbReference>
<comment type="caution">
    <text evidence="2">The sequence shown here is derived from an EMBL/GenBank/DDBJ whole genome shotgun (WGS) entry which is preliminary data.</text>
</comment>
<dbReference type="PANTHER" id="PTHR46013">
    <property type="entry name" value="VASCULAR CELL ADHESION MOLECULE 1"/>
    <property type="match status" value="1"/>
</dbReference>
<evidence type="ECO:0000259" key="1">
    <source>
        <dbReference type="PROSITE" id="PS50835"/>
    </source>
</evidence>
<feature type="domain" description="Ig-like" evidence="1">
    <location>
        <begin position="141"/>
        <end position="221"/>
    </location>
</feature>
<dbReference type="SMART" id="SM00408">
    <property type="entry name" value="IGc2"/>
    <property type="match status" value="2"/>
</dbReference>